<keyword evidence="3" id="KW-1185">Reference proteome</keyword>
<evidence type="ECO:0008006" key="4">
    <source>
        <dbReference type="Google" id="ProtNLM"/>
    </source>
</evidence>
<dbReference type="Proteomes" id="UP000647133">
    <property type="component" value="Unassembled WGS sequence"/>
</dbReference>
<dbReference type="RefSeq" id="WP_192010418.1">
    <property type="nucleotide sequence ID" value="NZ_JACYTQ010000004.1"/>
</dbReference>
<keyword evidence="1" id="KW-0732">Signal</keyword>
<evidence type="ECO:0000313" key="3">
    <source>
        <dbReference type="Proteomes" id="UP000647133"/>
    </source>
</evidence>
<feature type="signal peptide" evidence="1">
    <location>
        <begin position="1"/>
        <end position="20"/>
    </location>
</feature>
<dbReference type="EMBL" id="JACYTQ010000004">
    <property type="protein sequence ID" value="MBD8489524.1"/>
    <property type="molecule type" value="Genomic_DNA"/>
</dbReference>
<organism evidence="2 3">
    <name type="scientific">Echinicola arenosa</name>
    <dbReference type="NCBI Taxonomy" id="2774144"/>
    <lineage>
        <taxon>Bacteria</taxon>
        <taxon>Pseudomonadati</taxon>
        <taxon>Bacteroidota</taxon>
        <taxon>Cytophagia</taxon>
        <taxon>Cytophagales</taxon>
        <taxon>Cyclobacteriaceae</taxon>
        <taxon>Echinicola</taxon>
    </lineage>
</organism>
<name>A0ABR9AL41_9BACT</name>
<evidence type="ECO:0000256" key="1">
    <source>
        <dbReference type="SAM" id="SignalP"/>
    </source>
</evidence>
<protein>
    <recommendedName>
        <fullName evidence="4">PepSY domain-containing protein</fullName>
    </recommendedName>
</protein>
<gene>
    <name evidence="2" type="ORF">IFO69_12285</name>
</gene>
<comment type="caution">
    <text evidence="2">The sequence shown here is derived from an EMBL/GenBank/DDBJ whole genome shotgun (WGS) entry which is preliminary data.</text>
</comment>
<sequence>MKKLALVFALGIFAFAGAQASTSIENTVITQSVLDRVEIKPMDLPEDVKDTILESEETKSSPISKAYEVTGTKGKVHYEVIFGIEEEAITKMYDVKGNDITEDEVATKRLFL</sequence>
<feature type="chain" id="PRO_5046344607" description="PepSY domain-containing protein" evidence="1">
    <location>
        <begin position="21"/>
        <end position="112"/>
    </location>
</feature>
<proteinExistence type="predicted"/>
<accession>A0ABR9AL41</accession>
<reference evidence="2 3" key="1">
    <citation type="submission" date="2020-09" db="EMBL/GenBank/DDBJ databases">
        <title>Echinicola sp. CAU 1574 isolated from sand of Sido Beach.</title>
        <authorList>
            <person name="Kim W."/>
        </authorList>
    </citation>
    <scope>NUCLEOTIDE SEQUENCE [LARGE SCALE GENOMIC DNA]</scope>
    <source>
        <strain evidence="2 3">CAU 1574</strain>
    </source>
</reference>
<evidence type="ECO:0000313" key="2">
    <source>
        <dbReference type="EMBL" id="MBD8489524.1"/>
    </source>
</evidence>